<feature type="compositionally biased region" description="Polar residues" evidence="1">
    <location>
        <begin position="220"/>
        <end position="234"/>
    </location>
</feature>
<evidence type="ECO:0000313" key="3">
    <source>
        <dbReference type="Proteomes" id="UP000000561"/>
    </source>
</evidence>
<evidence type="ECO:0000313" key="2">
    <source>
        <dbReference type="EMBL" id="KIS68128.1"/>
    </source>
</evidence>
<gene>
    <name evidence="2" type="ORF">UMAG_03707</name>
</gene>
<feature type="region of interest" description="Disordered" evidence="1">
    <location>
        <begin position="215"/>
        <end position="248"/>
    </location>
</feature>
<dbReference type="InParanoid" id="A0A0D1CNA4"/>
<dbReference type="Proteomes" id="UP000000561">
    <property type="component" value="Chromosome 10"/>
</dbReference>
<dbReference type="VEuPathDB" id="FungiDB:UMAG_03707"/>
<protein>
    <submittedName>
        <fullName evidence="2">Uncharacterized protein</fullName>
    </submittedName>
</protein>
<accession>A0A0D1CNA4</accession>
<evidence type="ECO:0000256" key="1">
    <source>
        <dbReference type="SAM" id="MobiDB-lite"/>
    </source>
</evidence>
<proteinExistence type="predicted"/>
<name>A0A0D1CNA4_MYCMD</name>
<dbReference type="AlphaFoldDB" id="A0A0D1CNA4"/>
<dbReference type="KEGG" id="uma:UMAG_03707"/>
<reference evidence="2 3" key="1">
    <citation type="journal article" date="2006" name="Nature">
        <title>Insights from the genome of the biotrophic fungal plant pathogen Ustilago maydis.</title>
        <authorList>
            <person name="Kamper J."/>
            <person name="Kahmann R."/>
            <person name="Bolker M."/>
            <person name="Ma L.J."/>
            <person name="Brefort T."/>
            <person name="Saville B.J."/>
            <person name="Banuett F."/>
            <person name="Kronstad J.W."/>
            <person name="Gold S.E."/>
            <person name="Muller O."/>
            <person name="Perlin M.H."/>
            <person name="Wosten H.A."/>
            <person name="de Vries R."/>
            <person name="Ruiz-Herrera J."/>
            <person name="Reynaga-Pena C.G."/>
            <person name="Snetselaar K."/>
            <person name="McCann M."/>
            <person name="Perez-Martin J."/>
            <person name="Feldbrugge M."/>
            <person name="Basse C.W."/>
            <person name="Steinberg G."/>
            <person name="Ibeas J.I."/>
            <person name="Holloman W."/>
            <person name="Guzman P."/>
            <person name="Farman M."/>
            <person name="Stajich J.E."/>
            <person name="Sentandreu R."/>
            <person name="Gonzalez-Prieto J.M."/>
            <person name="Kennell J.C."/>
            <person name="Molina L."/>
            <person name="Schirawski J."/>
            <person name="Mendoza-Mendoza A."/>
            <person name="Greilinger D."/>
            <person name="Munch K."/>
            <person name="Rossel N."/>
            <person name="Scherer M."/>
            <person name="Vranes M."/>
            <person name="Ladendorf O."/>
            <person name="Vincon V."/>
            <person name="Fuchs U."/>
            <person name="Sandrock B."/>
            <person name="Meng S."/>
            <person name="Ho E.C."/>
            <person name="Cahill M.J."/>
            <person name="Boyce K.J."/>
            <person name="Klose J."/>
            <person name="Klosterman S.J."/>
            <person name="Deelstra H.J."/>
            <person name="Ortiz-Castellanos L."/>
            <person name="Li W."/>
            <person name="Sanchez-Alonso P."/>
            <person name="Schreier P.H."/>
            <person name="Hauser-Hahn I."/>
            <person name="Vaupel M."/>
            <person name="Koopmann E."/>
            <person name="Friedrich G."/>
            <person name="Voss H."/>
            <person name="Schluter T."/>
            <person name="Margolis J."/>
            <person name="Platt D."/>
            <person name="Swimmer C."/>
            <person name="Gnirke A."/>
            <person name="Chen F."/>
            <person name="Vysotskaia V."/>
            <person name="Mannhaupt G."/>
            <person name="Guldener U."/>
            <person name="Munsterkotter M."/>
            <person name="Haase D."/>
            <person name="Oesterheld M."/>
            <person name="Mewes H.W."/>
            <person name="Mauceli E.W."/>
            <person name="DeCaprio D."/>
            <person name="Wade C.M."/>
            <person name="Butler J."/>
            <person name="Young S."/>
            <person name="Jaffe D.B."/>
            <person name="Calvo S."/>
            <person name="Nusbaum C."/>
            <person name="Galagan J."/>
            <person name="Birren B.W."/>
        </authorList>
    </citation>
    <scope>NUCLEOTIDE SEQUENCE [LARGE SCALE GENOMIC DNA]</scope>
    <source>
        <strain evidence="3">DSM 14603 / FGSC 9021 / UM521</strain>
    </source>
</reference>
<dbReference type="GeneID" id="23564094"/>
<dbReference type="EMBL" id="CM003149">
    <property type="protein sequence ID" value="KIS68128.1"/>
    <property type="molecule type" value="Genomic_DNA"/>
</dbReference>
<dbReference type="eggNOG" id="ENOG502R0VR">
    <property type="taxonomic scope" value="Eukaryota"/>
</dbReference>
<organism evidence="2 3">
    <name type="scientific">Mycosarcoma maydis</name>
    <name type="common">Corn smut fungus</name>
    <name type="synonym">Ustilago maydis</name>
    <dbReference type="NCBI Taxonomy" id="5270"/>
    <lineage>
        <taxon>Eukaryota</taxon>
        <taxon>Fungi</taxon>
        <taxon>Dikarya</taxon>
        <taxon>Basidiomycota</taxon>
        <taxon>Ustilaginomycotina</taxon>
        <taxon>Ustilaginomycetes</taxon>
        <taxon>Ustilaginales</taxon>
        <taxon>Ustilaginaceae</taxon>
        <taxon>Mycosarcoma</taxon>
    </lineage>
</organism>
<dbReference type="OMA" id="PCASHAD"/>
<dbReference type="OrthoDB" id="2552985at2759"/>
<sequence length="613" mass="66004">MRSVVFLAAPTLCQLTPHTARRTSLDIGADARVVVDETRDAALVDDAQQVADSVDAYDAHGWEEASIARSEIADARGAVSRELLDAVQDRARRNKRVRIRSPVLVIETPERRVERTPSRVPNGAAQDPCPVEADKSRVVLGELSDDEHKHVDGRYVPDVHVSNVRCSTRKRDVAEGGSVGAMRACDLSLLAGARASDSTRAFAPVATRKVHAIQAPAPPSATQHVDSTPPSASTLPIRAPMPGNTSSTRVPQTCGFTFFSKHARPSSCSVQHDNTIDHTRSLPTANDNARPCASHADVTMPTSDGRIQESTSLVSLPTMNVFAAPHDSALFNASLSRTSSAPCDDQAQQSIQPPPTLHFSLAHVTRVERILAHPTQFVGSQIAVEQMRAGGVTNKVNLLVVVKEVGEVELVRDRVRVDSAGQAGQAGQATRSTRGRLHDGRTERVALVVMDGSISSIARWVDDVRSSDISVVDEVESKCLLQLVVWGELAREWVASATLDVSSQQASRCSPSLRPTPLRPGDVISVCNVSLSRSTACSTCSTRGLRRGTRLGSHPIAPTAHASPANNSTIELCYRSTVLSPLDNARNFHPSLAAFDLKSKNVDRLRRLWLSSC</sequence>
<dbReference type="RefSeq" id="XP_011390178.1">
    <property type="nucleotide sequence ID" value="XM_011391876.1"/>
</dbReference>
<keyword evidence="3" id="KW-1185">Reference proteome</keyword>